<sequence length="165" mass="17208">MSTDIDATDATGETAAVSPEADAAATGRFERVLVVATDDPAGRAAVSTAVDLAATHGAVVDALYVVDTAEAWDVVVERRERTGEELVEAAEDAGAAVGVDVEKWFRYGTTHREAVDFAAAHDADLVVVGSARRTGLDRLLRPDPVPARVRRGADVPVMVVGPDDG</sequence>
<dbReference type="STRING" id="1121945.GCA_000421805_01289"/>
<evidence type="ECO:0000256" key="2">
    <source>
        <dbReference type="SAM" id="MobiDB-lite"/>
    </source>
</evidence>
<dbReference type="eggNOG" id="arCOG02053">
    <property type="taxonomic scope" value="Archaea"/>
</dbReference>
<comment type="similarity">
    <text evidence="1">Belongs to the universal stress protein A family.</text>
</comment>
<feature type="region of interest" description="Disordered" evidence="2">
    <location>
        <begin position="1"/>
        <end position="22"/>
    </location>
</feature>
<accession>A0A1X4GL98</accession>
<evidence type="ECO:0000259" key="3">
    <source>
        <dbReference type="Pfam" id="PF00582"/>
    </source>
</evidence>
<evidence type="ECO:0000313" key="4">
    <source>
        <dbReference type="EMBL" id="OSO98831.1"/>
    </source>
</evidence>
<gene>
    <name evidence="4" type="ORF">B9H04_10255</name>
</gene>
<dbReference type="AlphaFoldDB" id="A0A1X4GL98"/>
<dbReference type="EMBL" id="NEDJ01000033">
    <property type="protein sequence ID" value="OSO98831.1"/>
    <property type="molecule type" value="Genomic_DNA"/>
</dbReference>
<dbReference type="InterPro" id="IPR014729">
    <property type="entry name" value="Rossmann-like_a/b/a_fold"/>
</dbReference>
<name>A0A1X4GL98_HALEZ</name>
<dbReference type="PANTHER" id="PTHR46268:SF6">
    <property type="entry name" value="UNIVERSAL STRESS PROTEIN UP12"/>
    <property type="match status" value="1"/>
</dbReference>
<reference evidence="4 5" key="1">
    <citation type="submission" date="2017-04" db="EMBL/GenBank/DDBJ databases">
        <title>MLSA of the genus Halorubrum.</title>
        <authorList>
            <person name="De La Haba R."/>
            <person name="Sanchez-Porro C."/>
            <person name="Infante-Dominguez C."/>
            <person name="Ventosa A."/>
        </authorList>
    </citation>
    <scope>NUCLEOTIDE SEQUENCE [LARGE SCALE GENOMIC DNA]</scope>
    <source>
        <strain evidence="4 5">DSM 17463</strain>
    </source>
</reference>
<feature type="domain" description="UspA" evidence="3">
    <location>
        <begin position="29"/>
        <end position="160"/>
    </location>
</feature>
<evidence type="ECO:0000313" key="5">
    <source>
        <dbReference type="Proteomes" id="UP000193587"/>
    </source>
</evidence>
<dbReference type="PANTHER" id="PTHR46268">
    <property type="entry name" value="STRESS RESPONSE PROTEIN NHAX"/>
    <property type="match status" value="1"/>
</dbReference>
<dbReference type="Pfam" id="PF00582">
    <property type="entry name" value="Usp"/>
    <property type="match status" value="1"/>
</dbReference>
<dbReference type="SUPFAM" id="SSF52402">
    <property type="entry name" value="Adenine nucleotide alpha hydrolases-like"/>
    <property type="match status" value="1"/>
</dbReference>
<dbReference type="Gene3D" id="3.40.50.620">
    <property type="entry name" value="HUPs"/>
    <property type="match status" value="1"/>
</dbReference>
<dbReference type="Proteomes" id="UP000193587">
    <property type="component" value="Unassembled WGS sequence"/>
</dbReference>
<protein>
    <submittedName>
        <fullName evidence="4">Universal stress protein UspA</fullName>
    </submittedName>
</protein>
<organism evidence="4 5">
    <name type="scientific">Halorubrum ezzemoulense DSM 17463</name>
    <dbReference type="NCBI Taxonomy" id="1121945"/>
    <lineage>
        <taxon>Archaea</taxon>
        <taxon>Methanobacteriati</taxon>
        <taxon>Methanobacteriota</taxon>
        <taxon>Stenosarchaea group</taxon>
        <taxon>Halobacteria</taxon>
        <taxon>Halobacteriales</taxon>
        <taxon>Haloferacaceae</taxon>
        <taxon>Halorubrum</taxon>
    </lineage>
</organism>
<dbReference type="CDD" id="cd00293">
    <property type="entry name" value="USP-like"/>
    <property type="match status" value="1"/>
</dbReference>
<evidence type="ECO:0000256" key="1">
    <source>
        <dbReference type="ARBA" id="ARBA00008791"/>
    </source>
</evidence>
<comment type="caution">
    <text evidence="4">The sequence shown here is derived from an EMBL/GenBank/DDBJ whole genome shotgun (WGS) entry which is preliminary data.</text>
</comment>
<dbReference type="RefSeq" id="WP_049930969.1">
    <property type="nucleotide sequence ID" value="NZ_ATXS01000003.1"/>
</dbReference>
<dbReference type="InterPro" id="IPR006016">
    <property type="entry name" value="UspA"/>
</dbReference>
<proteinExistence type="inferred from homology"/>